<dbReference type="Proteomes" id="UP000324897">
    <property type="component" value="Unassembled WGS sequence"/>
</dbReference>
<reference evidence="2 3" key="1">
    <citation type="journal article" date="2019" name="Sci. Rep.">
        <title>A high-quality genome of Eragrostis curvula grass provides insights into Poaceae evolution and supports new strategies to enhance forage quality.</title>
        <authorList>
            <person name="Carballo J."/>
            <person name="Santos B.A.C.M."/>
            <person name="Zappacosta D."/>
            <person name="Garbus I."/>
            <person name="Selva J.P."/>
            <person name="Gallo C.A."/>
            <person name="Diaz A."/>
            <person name="Albertini E."/>
            <person name="Caccamo M."/>
            <person name="Echenique V."/>
        </authorList>
    </citation>
    <scope>NUCLEOTIDE SEQUENCE [LARGE SCALE GENOMIC DNA]</scope>
    <source>
        <strain evidence="3">cv. Victoria</strain>
        <tissue evidence="2">Leaf</tissue>
    </source>
</reference>
<comment type="caution">
    <text evidence="2">The sequence shown here is derived from an EMBL/GenBank/DDBJ whole genome shotgun (WGS) entry which is preliminary data.</text>
</comment>
<feature type="region of interest" description="Disordered" evidence="1">
    <location>
        <begin position="90"/>
        <end position="176"/>
    </location>
</feature>
<feature type="compositionally biased region" description="Low complexity" evidence="1">
    <location>
        <begin position="161"/>
        <end position="176"/>
    </location>
</feature>
<organism evidence="2 3">
    <name type="scientific">Eragrostis curvula</name>
    <name type="common">weeping love grass</name>
    <dbReference type="NCBI Taxonomy" id="38414"/>
    <lineage>
        <taxon>Eukaryota</taxon>
        <taxon>Viridiplantae</taxon>
        <taxon>Streptophyta</taxon>
        <taxon>Embryophyta</taxon>
        <taxon>Tracheophyta</taxon>
        <taxon>Spermatophyta</taxon>
        <taxon>Magnoliopsida</taxon>
        <taxon>Liliopsida</taxon>
        <taxon>Poales</taxon>
        <taxon>Poaceae</taxon>
        <taxon>PACMAD clade</taxon>
        <taxon>Chloridoideae</taxon>
        <taxon>Eragrostideae</taxon>
        <taxon>Eragrostidinae</taxon>
        <taxon>Eragrostis</taxon>
    </lineage>
</organism>
<feature type="non-terminal residue" evidence="2">
    <location>
        <position position="1"/>
    </location>
</feature>
<evidence type="ECO:0000313" key="2">
    <source>
        <dbReference type="EMBL" id="TVU04077.1"/>
    </source>
</evidence>
<evidence type="ECO:0000313" key="3">
    <source>
        <dbReference type="Proteomes" id="UP000324897"/>
    </source>
</evidence>
<accession>A0A5J9SYK2</accession>
<keyword evidence="3" id="KW-1185">Reference proteome</keyword>
<evidence type="ECO:0000256" key="1">
    <source>
        <dbReference type="SAM" id="MobiDB-lite"/>
    </source>
</evidence>
<dbReference type="EMBL" id="RWGY01000102">
    <property type="protein sequence ID" value="TVU04077.1"/>
    <property type="molecule type" value="Genomic_DNA"/>
</dbReference>
<dbReference type="Gramene" id="TVU04077">
    <property type="protein sequence ID" value="TVU04077"/>
    <property type="gene ID" value="EJB05_50368"/>
</dbReference>
<protein>
    <submittedName>
        <fullName evidence="2">Uncharacterized protein</fullName>
    </submittedName>
</protein>
<dbReference type="AlphaFoldDB" id="A0A5J9SYK2"/>
<feature type="compositionally biased region" description="Acidic residues" evidence="1">
    <location>
        <begin position="113"/>
        <end position="137"/>
    </location>
</feature>
<feature type="compositionally biased region" description="Basic and acidic residues" evidence="1">
    <location>
        <begin position="91"/>
        <end position="109"/>
    </location>
</feature>
<proteinExistence type="predicted"/>
<name>A0A5J9SYK2_9POAL</name>
<gene>
    <name evidence="2" type="ORF">EJB05_50368</name>
</gene>
<sequence length="225" mass="24346">MQATTDDQGRITRMKTKLNREILSNQVMIAVLNRFDVLTNLLSFMGILHSKLGKLGDCLERAGSPPTFNSRREHVSEFRSMLVEIKTAASVEKDAAAEEEDTERKEKYAAADAAEDNDPAAEEKDADADSAEDTDPAAEEKDAAADAAEDNDPAAEEKDANANAAEDNDPADAAADAADDILFEGLADDIVLRSERWVRDWELILDGMADPSNVPCKSCGAITLD</sequence>